<evidence type="ECO:0000259" key="8">
    <source>
        <dbReference type="PROSITE" id="PS50109"/>
    </source>
</evidence>
<protein>
    <recommendedName>
        <fullName evidence="7">Uncharacterized sensor-like histidine kinase ycf26</fullName>
        <ecNumber evidence="2">2.7.13.3</ecNumber>
    </recommendedName>
</protein>
<proteinExistence type="predicted"/>
<dbReference type="Proteomes" id="UP001174909">
    <property type="component" value="Unassembled WGS sequence"/>
</dbReference>
<dbReference type="InterPro" id="IPR035965">
    <property type="entry name" value="PAS-like_dom_sf"/>
</dbReference>
<dbReference type="PANTHER" id="PTHR43711:SF30">
    <property type="entry name" value="HISTIDINE KINASE"/>
    <property type="match status" value="1"/>
</dbReference>
<evidence type="ECO:0000256" key="7">
    <source>
        <dbReference type="ARBA" id="ARBA00069102"/>
    </source>
</evidence>
<evidence type="ECO:0000259" key="9">
    <source>
        <dbReference type="PROSITE" id="PS50112"/>
    </source>
</evidence>
<comment type="catalytic activity">
    <reaction evidence="1">
        <text>ATP + protein L-histidine = ADP + protein N-phospho-L-histidine.</text>
        <dbReference type="EC" id="2.7.13.3"/>
    </reaction>
</comment>
<dbReference type="InterPro" id="IPR003594">
    <property type="entry name" value="HATPase_dom"/>
</dbReference>
<dbReference type="EC" id="2.7.13.3" evidence="2"/>
<evidence type="ECO:0000259" key="10">
    <source>
        <dbReference type="PROSITE" id="PS50885"/>
    </source>
</evidence>
<dbReference type="GO" id="GO:0016020">
    <property type="term" value="C:membrane"/>
    <property type="evidence" value="ECO:0007669"/>
    <property type="project" value="InterPro"/>
</dbReference>
<accession>A0AA35WMC0</accession>
<dbReference type="PANTHER" id="PTHR43711">
    <property type="entry name" value="TWO-COMPONENT HISTIDINE KINASE"/>
    <property type="match status" value="1"/>
</dbReference>
<dbReference type="Gene3D" id="1.10.287.130">
    <property type="match status" value="1"/>
</dbReference>
<dbReference type="InterPro" id="IPR000014">
    <property type="entry name" value="PAS"/>
</dbReference>
<dbReference type="PROSITE" id="PS50112">
    <property type="entry name" value="PAS"/>
    <property type="match status" value="1"/>
</dbReference>
<dbReference type="SMART" id="SM00388">
    <property type="entry name" value="HisKA"/>
    <property type="match status" value="1"/>
</dbReference>
<feature type="domain" description="Histidine kinase" evidence="8">
    <location>
        <begin position="211"/>
        <end position="445"/>
    </location>
</feature>
<dbReference type="FunFam" id="1.10.287.130:FF:000001">
    <property type="entry name" value="Two-component sensor histidine kinase"/>
    <property type="match status" value="1"/>
</dbReference>
<sequence length="445" mass="49973">MQLAQTAKRIGQEAKEVVQEESDQIRKQIANMQWYQNEESELISVSSKNEVGILAQEFNEMYRNLKIAVEKLISAEQQMTTIVDCLSEGLIVVDTQDQILYFNPAARHLLNHDETSEFPNRLTELLRATNLTVLADAHGQDARTNVEVNLDQEGENRVLRVVTSQFMSISVPVNGNGLSDENADIAGTVYVFNDITREHEIDKMKSDFVALVSHELRTPLTSIIGFITLILDGKTGPLNKVQQQSLTRAHRQSKRLAMMINDLLDISRIEAGRIVMKLEPVDVAEIAKQRLEELKPQADEKTIELNLNVQSDLPDLNGDAEYLGQIFTNLIGNAIKFTPSDGEVKVKVFRKGYPREEDRTGDANENDGIHVEVIDSGPGIPAEDRENVFDKFRQLSNIQTREQGGTGLGLSIARGFIEAHKGKIWVDAGENEKGCNFQFWIRFLS</sequence>
<evidence type="ECO:0000256" key="6">
    <source>
        <dbReference type="ARBA" id="ARBA00023012"/>
    </source>
</evidence>
<keyword evidence="3" id="KW-0597">Phosphoprotein</keyword>
<dbReference type="SUPFAM" id="SSF55785">
    <property type="entry name" value="PYP-like sensor domain (PAS domain)"/>
    <property type="match status" value="1"/>
</dbReference>
<organism evidence="11 12">
    <name type="scientific">Geodia barretti</name>
    <name type="common">Barrett's horny sponge</name>
    <dbReference type="NCBI Taxonomy" id="519541"/>
    <lineage>
        <taxon>Eukaryota</taxon>
        <taxon>Metazoa</taxon>
        <taxon>Porifera</taxon>
        <taxon>Demospongiae</taxon>
        <taxon>Heteroscleromorpha</taxon>
        <taxon>Tetractinellida</taxon>
        <taxon>Astrophorina</taxon>
        <taxon>Geodiidae</taxon>
        <taxon>Geodia</taxon>
    </lineage>
</organism>
<dbReference type="Pfam" id="PF00512">
    <property type="entry name" value="HisKA"/>
    <property type="match status" value="1"/>
</dbReference>
<keyword evidence="5 11" id="KW-0418">Kinase</keyword>
<feature type="domain" description="HAMP" evidence="10">
    <location>
        <begin position="43"/>
        <end position="70"/>
    </location>
</feature>
<dbReference type="GO" id="GO:0000155">
    <property type="term" value="F:phosphorelay sensor kinase activity"/>
    <property type="evidence" value="ECO:0007669"/>
    <property type="project" value="InterPro"/>
</dbReference>
<keyword evidence="4" id="KW-0808">Transferase</keyword>
<dbReference type="InterPro" id="IPR036097">
    <property type="entry name" value="HisK_dim/P_sf"/>
</dbReference>
<dbReference type="InterPro" id="IPR005467">
    <property type="entry name" value="His_kinase_dom"/>
</dbReference>
<dbReference type="InterPro" id="IPR003661">
    <property type="entry name" value="HisK_dim/P_dom"/>
</dbReference>
<dbReference type="AlphaFoldDB" id="A0AA35WMC0"/>
<evidence type="ECO:0000256" key="1">
    <source>
        <dbReference type="ARBA" id="ARBA00000085"/>
    </source>
</evidence>
<keyword evidence="12" id="KW-1185">Reference proteome</keyword>
<dbReference type="FunFam" id="3.30.565.10:FF:000030">
    <property type="entry name" value="Ethylene receptor 1"/>
    <property type="match status" value="1"/>
</dbReference>
<evidence type="ECO:0000313" key="12">
    <source>
        <dbReference type="Proteomes" id="UP001174909"/>
    </source>
</evidence>
<feature type="domain" description="PAS" evidence="9">
    <location>
        <begin position="75"/>
        <end position="111"/>
    </location>
</feature>
<dbReference type="PRINTS" id="PR00344">
    <property type="entry name" value="BCTRLSENSOR"/>
</dbReference>
<dbReference type="InterPro" id="IPR003660">
    <property type="entry name" value="HAMP_dom"/>
</dbReference>
<dbReference type="PROSITE" id="PS50885">
    <property type="entry name" value="HAMP"/>
    <property type="match status" value="1"/>
</dbReference>
<keyword evidence="6" id="KW-0902">Two-component regulatory system</keyword>
<dbReference type="Pfam" id="PF13188">
    <property type="entry name" value="PAS_8"/>
    <property type="match status" value="1"/>
</dbReference>
<evidence type="ECO:0000256" key="3">
    <source>
        <dbReference type="ARBA" id="ARBA00022553"/>
    </source>
</evidence>
<comment type="caution">
    <text evidence="11">The sequence shown here is derived from an EMBL/GenBank/DDBJ whole genome shotgun (WGS) entry which is preliminary data.</text>
</comment>
<dbReference type="Gene3D" id="3.30.565.10">
    <property type="entry name" value="Histidine kinase-like ATPase, C-terminal domain"/>
    <property type="match status" value="1"/>
</dbReference>
<dbReference type="SUPFAM" id="SSF55874">
    <property type="entry name" value="ATPase domain of HSP90 chaperone/DNA topoisomerase II/histidine kinase"/>
    <property type="match status" value="1"/>
</dbReference>
<evidence type="ECO:0000256" key="2">
    <source>
        <dbReference type="ARBA" id="ARBA00012438"/>
    </source>
</evidence>
<name>A0AA35WMC0_GEOBA</name>
<evidence type="ECO:0000256" key="5">
    <source>
        <dbReference type="ARBA" id="ARBA00022777"/>
    </source>
</evidence>
<dbReference type="InterPro" id="IPR050736">
    <property type="entry name" value="Sensor_HK_Regulatory"/>
</dbReference>
<dbReference type="PROSITE" id="PS50109">
    <property type="entry name" value="HIS_KIN"/>
    <property type="match status" value="1"/>
</dbReference>
<dbReference type="Gene3D" id="3.30.450.20">
    <property type="entry name" value="PAS domain"/>
    <property type="match status" value="1"/>
</dbReference>
<dbReference type="CDD" id="cd00082">
    <property type="entry name" value="HisKA"/>
    <property type="match status" value="1"/>
</dbReference>
<dbReference type="SUPFAM" id="SSF47384">
    <property type="entry name" value="Homodimeric domain of signal transducing histidine kinase"/>
    <property type="match status" value="1"/>
</dbReference>
<dbReference type="Pfam" id="PF02518">
    <property type="entry name" value="HATPase_c"/>
    <property type="match status" value="1"/>
</dbReference>
<dbReference type="SMART" id="SM00387">
    <property type="entry name" value="HATPase_c"/>
    <property type="match status" value="1"/>
</dbReference>
<dbReference type="InterPro" id="IPR036890">
    <property type="entry name" value="HATPase_C_sf"/>
</dbReference>
<reference evidence="11" key="1">
    <citation type="submission" date="2023-03" db="EMBL/GenBank/DDBJ databases">
        <authorList>
            <person name="Steffen K."/>
            <person name="Cardenas P."/>
        </authorList>
    </citation>
    <scope>NUCLEOTIDE SEQUENCE</scope>
</reference>
<dbReference type="InterPro" id="IPR004358">
    <property type="entry name" value="Sig_transdc_His_kin-like_C"/>
</dbReference>
<gene>
    <name evidence="11" type="ORF">GBAR_LOCUS15328</name>
</gene>
<evidence type="ECO:0000313" key="11">
    <source>
        <dbReference type="EMBL" id="CAI8026753.1"/>
    </source>
</evidence>
<evidence type="ECO:0000256" key="4">
    <source>
        <dbReference type="ARBA" id="ARBA00022679"/>
    </source>
</evidence>
<dbReference type="EMBL" id="CASHTH010002232">
    <property type="protein sequence ID" value="CAI8026753.1"/>
    <property type="molecule type" value="Genomic_DNA"/>
</dbReference>